<reference evidence="2" key="1">
    <citation type="submission" date="2021-04" db="EMBL/GenBank/DDBJ databases">
        <authorList>
            <person name="Rodrigo-Torres L."/>
            <person name="Arahal R. D."/>
            <person name="Lucena T."/>
        </authorList>
    </citation>
    <scope>NUCLEOTIDE SEQUENCE</scope>
    <source>
        <strain evidence="2">CECT 9275</strain>
    </source>
</reference>
<evidence type="ECO:0000313" key="2">
    <source>
        <dbReference type="EMBL" id="CAG5001706.1"/>
    </source>
</evidence>
<name>A0A916JEP9_9BACT</name>
<proteinExistence type="predicted"/>
<keyword evidence="1" id="KW-0472">Membrane</keyword>
<sequence>MGFTLFLFIAAFSAAAYTNRLRSIQKYTASRLRFSEFQREVMDYLRKNDNINLEDFKVVKQILAVNEVASDLHSCRRSSALHLRMFFNFYRMHVLQSYELEKSIEMIRSSNPDISNLQRKLAHNFNWSVFYNTPIYVVIIVNFSLLTFVISALTAMKIYRVTRKEAVLWYNNLLKVESREYLQGIHNNPMSLSPFFKA</sequence>
<evidence type="ECO:0000313" key="3">
    <source>
        <dbReference type="Proteomes" id="UP000680038"/>
    </source>
</evidence>
<keyword evidence="1" id="KW-0812">Transmembrane</keyword>
<dbReference type="Proteomes" id="UP000680038">
    <property type="component" value="Unassembled WGS sequence"/>
</dbReference>
<keyword evidence="3" id="KW-1185">Reference proteome</keyword>
<gene>
    <name evidence="2" type="ORF">DYBT9275_02725</name>
</gene>
<dbReference type="RefSeq" id="WP_215239308.1">
    <property type="nucleotide sequence ID" value="NZ_CAJRAF010000002.1"/>
</dbReference>
<keyword evidence="1" id="KW-1133">Transmembrane helix</keyword>
<dbReference type="AlphaFoldDB" id="A0A916JEP9"/>
<accession>A0A916JEP9</accession>
<dbReference type="EMBL" id="CAJRAF010000002">
    <property type="protein sequence ID" value="CAG5001706.1"/>
    <property type="molecule type" value="Genomic_DNA"/>
</dbReference>
<comment type="caution">
    <text evidence="2">The sequence shown here is derived from an EMBL/GenBank/DDBJ whole genome shotgun (WGS) entry which is preliminary data.</text>
</comment>
<feature type="transmembrane region" description="Helical" evidence="1">
    <location>
        <begin position="135"/>
        <end position="155"/>
    </location>
</feature>
<protein>
    <submittedName>
        <fullName evidence="2">Uncharacterized protein</fullName>
    </submittedName>
</protein>
<organism evidence="2 3">
    <name type="scientific">Dyadobacter helix</name>
    <dbReference type="NCBI Taxonomy" id="2822344"/>
    <lineage>
        <taxon>Bacteria</taxon>
        <taxon>Pseudomonadati</taxon>
        <taxon>Bacteroidota</taxon>
        <taxon>Cytophagia</taxon>
        <taxon>Cytophagales</taxon>
        <taxon>Spirosomataceae</taxon>
        <taxon>Dyadobacter</taxon>
    </lineage>
</organism>
<evidence type="ECO:0000256" key="1">
    <source>
        <dbReference type="SAM" id="Phobius"/>
    </source>
</evidence>